<keyword evidence="10" id="KW-1185">Reference proteome</keyword>
<dbReference type="SUPFAM" id="SSF52047">
    <property type="entry name" value="RNI-like"/>
    <property type="match status" value="1"/>
</dbReference>
<evidence type="ECO:0000256" key="3">
    <source>
        <dbReference type="ARBA" id="ARBA00022737"/>
    </source>
</evidence>
<comment type="subcellular location">
    <subcellularLocation>
        <location evidence="1">Plastid</location>
        <location evidence="1">Chloroplast</location>
    </subcellularLocation>
</comment>
<dbReference type="FunFam" id="1.10.8.60:FF:000017">
    <property type="entry name" value="ATP-dependent chaperone ClpB"/>
    <property type="match status" value="1"/>
</dbReference>
<dbReference type="FunFam" id="3.40.50.300:FF:000025">
    <property type="entry name" value="ATP-dependent Clp protease subunit"/>
    <property type="match status" value="1"/>
</dbReference>
<name>A0A5J9W673_9POAL</name>
<dbReference type="InterPro" id="IPR019489">
    <property type="entry name" value="Clp_ATPase_C"/>
</dbReference>
<keyword evidence="6" id="KW-0143">Chaperone</keyword>
<dbReference type="Pfam" id="PF10431">
    <property type="entry name" value="ClpB_D2-small"/>
    <property type="match status" value="1"/>
</dbReference>
<dbReference type="CDD" id="cd19499">
    <property type="entry name" value="RecA-like_ClpB_Hsp104-like"/>
    <property type="match status" value="1"/>
</dbReference>
<feature type="domain" description="AAA+ ATPase" evidence="7">
    <location>
        <begin position="1321"/>
        <end position="1490"/>
    </location>
</feature>
<reference evidence="9 10" key="1">
    <citation type="journal article" date="2019" name="Sci. Rep.">
        <title>A high-quality genome of Eragrostis curvula grass provides insights into Poaceae evolution and supports new strategies to enhance forage quality.</title>
        <authorList>
            <person name="Carballo J."/>
            <person name="Santos B.A.C.M."/>
            <person name="Zappacosta D."/>
            <person name="Garbus I."/>
            <person name="Selva J.P."/>
            <person name="Gallo C.A."/>
            <person name="Diaz A."/>
            <person name="Albertini E."/>
            <person name="Caccamo M."/>
            <person name="Echenique V."/>
        </authorList>
    </citation>
    <scope>NUCLEOTIDE SEQUENCE [LARGE SCALE GENOMIC DNA]</scope>
    <source>
        <strain evidence="10">cv. Victoria</strain>
        <tissue evidence="9">Leaf</tissue>
    </source>
</reference>
<feature type="non-terminal residue" evidence="9">
    <location>
        <position position="1"/>
    </location>
</feature>
<dbReference type="InterPro" id="IPR001270">
    <property type="entry name" value="ClpA/B"/>
</dbReference>
<dbReference type="Gramene" id="TVU43829">
    <property type="protein sequence ID" value="TVU43829"/>
    <property type="gene ID" value="EJB05_10327"/>
</dbReference>
<dbReference type="InterPro" id="IPR050130">
    <property type="entry name" value="ClpA_ClpB"/>
</dbReference>
<evidence type="ECO:0000256" key="2">
    <source>
        <dbReference type="ARBA" id="ARBA00022528"/>
    </source>
</evidence>
<dbReference type="Proteomes" id="UP000324897">
    <property type="component" value="Unassembled WGS sequence"/>
</dbReference>
<dbReference type="Pfam" id="PF23598">
    <property type="entry name" value="LRR_14"/>
    <property type="match status" value="2"/>
</dbReference>
<dbReference type="SUPFAM" id="SSF52058">
    <property type="entry name" value="L domain-like"/>
    <property type="match status" value="1"/>
</dbReference>
<dbReference type="InterPro" id="IPR041546">
    <property type="entry name" value="ClpA/ClpB_AAA_lid"/>
</dbReference>
<dbReference type="InterPro" id="IPR003593">
    <property type="entry name" value="AAA+_ATPase"/>
</dbReference>
<dbReference type="SMART" id="SM01086">
    <property type="entry name" value="ClpB_D2-small"/>
    <property type="match status" value="1"/>
</dbReference>
<dbReference type="CDD" id="cd00009">
    <property type="entry name" value="AAA"/>
    <property type="match status" value="1"/>
</dbReference>
<proteinExistence type="predicted"/>
<dbReference type="EMBL" id="RWGY01000005">
    <property type="protein sequence ID" value="TVU43829.1"/>
    <property type="molecule type" value="Genomic_DNA"/>
</dbReference>
<keyword evidence="3" id="KW-0677">Repeat</keyword>
<dbReference type="Gene3D" id="3.80.10.10">
    <property type="entry name" value="Ribonuclease Inhibitor"/>
    <property type="match status" value="1"/>
</dbReference>
<dbReference type="InterPro" id="IPR003959">
    <property type="entry name" value="ATPase_AAA_core"/>
</dbReference>
<accession>A0A5J9W673</accession>
<dbReference type="GO" id="GO:0005737">
    <property type="term" value="C:cytoplasm"/>
    <property type="evidence" value="ECO:0007669"/>
    <property type="project" value="TreeGrafter"/>
</dbReference>
<comment type="caution">
    <text evidence="9">The sequence shown here is derived from an EMBL/GenBank/DDBJ whole genome shotgun (WGS) entry which is preliminary data.</text>
</comment>
<keyword evidence="2" id="KW-0934">Plastid</keyword>
<dbReference type="GO" id="GO:0005524">
    <property type="term" value="F:ATP binding"/>
    <property type="evidence" value="ECO:0007669"/>
    <property type="project" value="UniProtKB-KW"/>
</dbReference>
<gene>
    <name evidence="9" type="ORF">EJB05_10327</name>
</gene>
<dbReference type="InterPro" id="IPR027417">
    <property type="entry name" value="P-loop_NTPase"/>
</dbReference>
<keyword evidence="2" id="KW-0150">Chloroplast</keyword>
<dbReference type="Pfam" id="PF07724">
    <property type="entry name" value="AAA_2"/>
    <property type="match status" value="1"/>
</dbReference>
<evidence type="ECO:0000256" key="6">
    <source>
        <dbReference type="ARBA" id="ARBA00023186"/>
    </source>
</evidence>
<dbReference type="PANTHER" id="PTHR11638">
    <property type="entry name" value="ATP-DEPENDENT CLP PROTEASE"/>
    <property type="match status" value="1"/>
</dbReference>
<evidence type="ECO:0000313" key="10">
    <source>
        <dbReference type="Proteomes" id="UP000324897"/>
    </source>
</evidence>
<keyword evidence="5" id="KW-0067">ATP-binding</keyword>
<dbReference type="Gene3D" id="1.10.8.60">
    <property type="match status" value="2"/>
</dbReference>
<dbReference type="Pfam" id="PF00004">
    <property type="entry name" value="AAA"/>
    <property type="match status" value="1"/>
</dbReference>
<dbReference type="InterPro" id="IPR028299">
    <property type="entry name" value="ClpA/B_CS2"/>
</dbReference>
<evidence type="ECO:0000256" key="1">
    <source>
        <dbReference type="ARBA" id="ARBA00004229"/>
    </source>
</evidence>
<dbReference type="GO" id="GO:0034605">
    <property type="term" value="P:cellular response to heat"/>
    <property type="evidence" value="ECO:0007669"/>
    <property type="project" value="TreeGrafter"/>
</dbReference>
<dbReference type="GO" id="GO:0016887">
    <property type="term" value="F:ATP hydrolysis activity"/>
    <property type="evidence" value="ECO:0007669"/>
    <property type="project" value="InterPro"/>
</dbReference>
<evidence type="ECO:0000256" key="5">
    <source>
        <dbReference type="ARBA" id="ARBA00022840"/>
    </source>
</evidence>
<feature type="domain" description="Clp ATPase C-terminal" evidence="8">
    <location>
        <begin position="1489"/>
        <end position="1579"/>
    </location>
</feature>
<dbReference type="SMART" id="SM00382">
    <property type="entry name" value="AAA"/>
    <property type="match status" value="2"/>
</dbReference>
<protein>
    <submittedName>
        <fullName evidence="9">Uncharacterized protein</fullName>
    </submittedName>
</protein>
<keyword evidence="4" id="KW-0547">Nucleotide-binding</keyword>
<dbReference type="PROSITE" id="PS00871">
    <property type="entry name" value="CLPAB_2"/>
    <property type="match status" value="1"/>
</dbReference>
<dbReference type="Gene3D" id="3.40.50.300">
    <property type="entry name" value="P-loop containing nucleotide triphosphate hydrolases"/>
    <property type="match status" value="3"/>
</dbReference>
<dbReference type="PANTHER" id="PTHR11638:SF155">
    <property type="entry name" value="CHAPERONE PROTEIN CLPC1, CHLOROPLASTIC-LIKE"/>
    <property type="match status" value="1"/>
</dbReference>
<dbReference type="Gene3D" id="4.10.860.10">
    <property type="entry name" value="UVR domain"/>
    <property type="match status" value="1"/>
</dbReference>
<evidence type="ECO:0000313" key="9">
    <source>
        <dbReference type="EMBL" id="TVU43829.1"/>
    </source>
</evidence>
<dbReference type="SUPFAM" id="SSF52540">
    <property type="entry name" value="P-loop containing nucleoside triphosphate hydrolases"/>
    <property type="match status" value="3"/>
</dbReference>
<dbReference type="OrthoDB" id="47330at2759"/>
<dbReference type="PRINTS" id="PR00300">
    <property type="entry name" value="CLPPROTEASEA"/>
</dbReference>
<dbReference type="InterPro" id="IPR032675">
    <property type="entry name" value="LRR_dom_sf"/>
</dbReference>
<dbReference type="Pfam" id="PF17871">
    <property type="entry name" value="AAA_lid_9"/>
    <property type="match status" value="1"/>
</dbReference>
<evidence type="ECO:0000259" key="7">
    <source>
        <dbReference type="SMART" id="SM00382"/>
    </source>
</evidence>
<feature type="domain" description="AAA+ ATPase" evidence="7">
    <location>
        <begin position="990"/>
        <end position="1126"/>
    </location>
</feature>
<evidence type="ECO:0000256" key="4">
    <source>
        <dbReference type="ARBA" id="ARBA00022741"/>
    </source>
</evidence>
<organism evidence="9 10">
    <name type="scientific">Eragrostis curvula</name>
    <name type="common">weeping love grass</name>
    <dbReference type="NCBI Taxonomy" id="38414"/>
    <lineage>
        <taxon>Eukaryota</taxon>
        <taxon>Viridiplantae</taxon>
        <taxon>Streptophyta</taxon>
        <taxon>Embryophyta</taxon>
        <taxon>Tracheophyta</taxon>
        <taxon>Spermatophyta</taxon>
        <taxon>Magnoliopsida</taxon>
        <taxon>Liliopsida</taxon>
        <taxon>Poales</taxon>
        <taxon>Poaceae</taxon>
        <taxon>PACMAD clade</taxon>
        <taxon>Chloridoideae</taxon>
        <taxon>Eragrostideae</taxon>
        <taxon>Eragrostidinae</taxon>
        <taxon>Eragrostis</taxon>
    </lineage>
</organism>
<evidence type="ECO:0000259" key="8">
    <source>
        <dbReference type="SMART" id="SM01086"/>
    </source>
</evidence>
<dbReference type="InterPro" id="IPR055414">
    <property type="entry name" value="LRR_R13L4/SHOC2-like"/>
</dbReference>
<sequence length="1587" mass="177065">MTMPKGQDKVIRRLTVDLRDKEVEMTVMANNRHLSQVRSLSIFGGNCRIPDLMEFKFMRVLFLDVSSLKTTTDLTGINHLSQLTYLRVKGRYGTKVLLPAQIRGLRFLETLDLSELSLFEGLTEIADVPCLSHVSVNWTERVRLPDGINKVKSLLTLRYFDLGMSSTESVTGLGELTALSELFLHYNNGGIVAGNVVSLIAALVTSLKKLGNLKNLWLQNYSSKVYSGDALLESSFSPPFCNIEVLYPRLLIFSSFPRWIGHLRCLRELRLHVKQMHQEDFDIIGIKLTSLFVLNLRVVRIPTERIMIGGSTGFKVLRRFMFDCDGVSCLTFEAGAMPDLQQLILLFDPHEWDKATPVGLQHLPSLKNIQVIPMKLRSDTRPFEKKDAQMMKCVFQEAAGALPTGPAVEVKGFSVPRKEEAELTVSRASRAVVAGVGEAVLEAKRAPAVRHGLFGDLPRSSNRDDGDVLGVTLTLLMRSLRTGLLSWMVLTRVVICVQAVVLRRGMGMDVPETLGNKKVISIDVGLVLAGTKYREGEFEERLKSLLREVKRSGNVILFLDEVHTLVRAGAVEGGAMDAANILKPALAREIADVPCLSHFSVFCLQRARLPDGINKVKSLLTLSGFDLGMSSIENLTCLGELTALSELHLSFNGRTRDNDGGVVTLIAALVTSLKKLGNLKSLCLWNLPSNIYIGDVLLESSFSPPFYNIEQLRVSLLIFSSFLRWIGHLRCLRDLKLVVKQMHQEDFDIIGIKLTFLVLLHLRVARIPTERIMIGGSTGFKVLKWFMFDCDGVSCLTFEAGAMPDLWNLELCFDPREWDKATPVGLQHLLSLKTILVRAAKLRSDKRSFEGKDLEMMMDVFREAADALPTGPALCVDESPWPSSTTNAWTGQKKKNNARDLAVPRAQLNGGFMDIVALAQDAFRGSSSGGQKSIIARASFDRLVEQVMDVLALAQYEIQRLGYLTFGSRDYMLSMVSHYVSYFLFELIYREALTIFHSGVWIGTLKRCGTDLTKLAKEVIVIDMVGLLAGTVYRGQFETRIKNLLREVKRSGNVILFIDEVHTVVGAGQLTGNAIDVANIFKPALARGELQCIGATTTDEYKKHVEKDPALERRFGPVKIPEPTVEETTGILKGLRERYEKHHKVQYSDDSLCAAAELSDKYISDRFLPDKAIDLVDQAGSLVSLRHAQQKPPMNVEDLEAELNRVIKEKCDAVRWENYKRAKELRDRELQLKSLIHKSKEISKDEVNNPAGAVVTEEDIRHIVSTWTGVPVQKLSTDETNKLLNMEETLHKRVVGQEAAVTAISRAIRRARAGLNEPCRPIGSFIFAGPTGVGKTELAKALAAVYYGSEDAMVRFDMSEFMDKHTVSRLIGPPPGYREHEEGGQLTEAVRRRPHTVILFDEIEKAHPDVFNIMLQVLDDGRLTDGKGRTVDFTNTLIIMTSNIGGSVVVDGSGITYDKIKGLVAEEMKRHFRPEFLNRLDEVIVFKQLTKVEIKEIAAIMLNHVADRVRNKGIELQVTDDFKELVVEKGFDTSYGVRPLKRAIQRLLEDTLADKMLAGEIKAGDSVTVDVDSAGDVVISRHHEDEE</sequence>